<feature type="transmembrane region" description="Helical" evidence="7">
    <location>
        <begin position="132"/>
        <end position="152"/>
    </location>
</feature>
<evidence type="ECO:0000313" key="8">
    <source>
        <dbReference type="Proteomes" id="UP000887574"/>
    </source>
</evidence>
<keyword evidence="4" id="KW-0769">Symport</keyword>
<keyword evidence="8" id="KW-1185">Reference proteome</keyword>
<comment type="subcellular location">
    <subcellularLocation>
        <location evidence="1">Membrane</location>
        <topology evidence="1">Multi-pass membrane protein</topology>
    </subcellularLocation>
</comment>
<evidence type="ECO:0000256" key="1">
    <source>
        <dbReference type="ARBA" id="ARBA00004141"/>
    </source>
</evidence>
<dbReference type="InterPro" id="IPR002657">
    <property type="entry name" value="BilAc:Na_symport/Acr3"/>
</dbReference>
<evidence type="ECO:0000256" key="2">
    <source>
        <dbReference type="ARBA" id="ARBA00006528"/>
    </source>
</evidence>
<dbReference type="Pfam" id="PF01758">
    <property type="entry name" value="SBF"/>
    <property type="match status" value="2"/>
</dbReference>
<protein>
    <submittedName>
        <fullName evidence="9">Uncharacterized protein</fullName>
    </submittedName>
</protein>
<keyword evidence="5 7" id="KW-1133">Transmembrane helix</keyword>
<feature type="transmembrane region" description="Helical" evidence="7">
    <location>
        <begin position="46"/>
        <end position="66"/>
    </location>
</feature>
<comment type="similarity">
    <text evidence="2">Belongs to the bile acid:sodium symporter (BASS) (TC 2.A.28) family.</text>
</comment>
<keyword evidence="6 7" id="KW-0472">Membrane</keyword>
<dbReference type="GO" id="GO:0015293">
    <property type="term" value="F:symporter activity"/>
    <property type="evidence" value="ECO:0007669"/>
    <property type="project" value="UniProtKB-KW"/>
</dbReference>
<dbReference type="Gene3D" id="1.20.1530.20">
    <property type="match status" value="2"/>
</dbReference>
<evidence type="ECO:0000256" key="3">
    <source>
        <dbReference type="ARBA" id="ARBA00022692"/>
    </source>
</evidence>
<name>A0A915EP09_9BILA</name>
<feature type="transmembrane region" description="Helical" evidence="7">
    <location>
        <begin position="254"/>
        <end position="275"/>
    </location>
</feature>
<keyword evidence="4" id="KW-0813">Transport</keyword>
<feature type="transmembrane region" description="Helical" evidence="7">
    <location>
        <begin position="193"/>
        <end position="216"/>
    </location>
</feature>
<accession>A0A915EP09</accession>
<dbReference type="GO" id="GO:0016020">
    <property type="term" value="C:membrane"/>
    <property type="evidence" value="ECO:0007669"/>
    <property type="project" value="UniProtKB-SubCell"/>
</dbReference>
<feature type="transmembrane region" description="Helical" evidence="7">
    <location>
        <begin position="73"/>
        <end position="96"/>
    </location>
</feature>
<evidence type="ECO:0000256" key="7">
    <source>
        <dbReference type="SAM" id="Phobius"/>
    </source>
</evidence>
<dbReference type="Proteomes" id="UP000887574">
    <property type="component" value="Unplaced"/>
</dbReference>
<dbReference type="WBParaSite" id="jg8289">
    <property type="protein sequence ID" value="jg8289"/>
    <property type="gene ID" value="jg8289"/>
</dbReference>
<feature type="transmembrane region" description="Helical" evidence="7">
    <location>
        <begin position="223"/>
        <end position="242"/>
    </location>
</feature>
<keyword evidence="3 7" id="KW-0812">Transmembrane</keyword>
<reference evidence="9" key="1">
    <citation type="submission" date="2022-11" db="UniProtKB">
        <authorList>
            <consortium name="WormBaseParasite"/>
        </authorList>
    </citation>
    <scope>IDENTIFICATION</scope>
</reference>
<evidence type="ECO:0000256" key="6">
    <source>
        <dbReference type="ARBA" id="ARBA00023136"/>
    </source>
</evidence>
<sequence length="305" mass="33599">MFHAVCSFRKFNLTDDEFDDWFKHLHLDLQVVYGALKRPIAPAIGFFSQFVIMPMLAYSIASVVLADERLQPFALGLFITGCSPGGGGSNFITIFLRGNANFNDAFVDEIVGHKFMASHLKGTEIQVPHAKIIASLLTIIIPLFVGLLIARYKKNWADKAEKCLRPFVIFTVFLIILFTSIDNYQVVALVNRQILAAGCLLPWCGFLLGFLTALVLQQAIEDVIAIAIETAVQSSLVAIMVLKMSFPTQEADMGTLMALIVGSFTPGPVAVCYIVQIIARRYKKKRVDVENLNKSPPLIGPSNSA</sequence>
<feature type="transmembrane region" description="Helical" evidence="7">
    <location>
        <begin position="164"/>
        <end position="181"/>
    </location>
</feature>
<proteinExistence type="inferred from homology"/>
<evidence type="ECO:0000256" key="5">
    <source>
        <dbReference type="ARBA" id="ARBA00022989"/>
    </source>
</evidence>
<dbReference type="PANTHER" id="PTHR10361:SF28">
    <property type="entry name" value="P3 PROTEIN-RELATED"/>
    <property type="match status" value="1"/>
</dbReference>
<dbReference type="InterPro" id="IPR004710">
    <property type="entry name" value="Bilac:Na_transpt"/>
</dbReference>
<organism evidence="8 9">
    <name type="scientific">Ditylenchus dipsaci</name>
    <dbReference type="NCBI Taxonomy" id="166011"/>
    <lineage>
        <taxon>Eukaryota</taxon>
        <taxon>Metazoa</taxon>
        <taxon>Ecdysozoa</taxon>
        <taxon>Nematoda</taxon>
        <taxon>Chromadorea</taxon>
        <taxon>Rhabditida</taxon>
        <taxon>Tylenchina</taxon>
        <taxon>Tylenchomorpha</taxon>
        <taxon>Sphaerularioidea</taxon>
        <taxon>Anguinidae</taxon>
        <taxon>Anguininae</taxon>
        <taxon>Ditylenchus</taxon>
    </lineage>
</organism>
<dbReference type="InterPro" id="IPR038770">
    <property type="entry name" value="Na+/solute_symporter_sf"/>
</dbReference>
<evidence type="ECO:0000256" key="4">
    <source>
        <dbReference type="ARBA" id="ARBA00022847"/>
    </source>
</evidence>
<evidence type="ECO:0000313" key="9">
    <source>
        <dbReference type="WBParaSite" id="jg8289"/>
    </source>
</evidence>
<dbReference type="AlphaFoldDB" id="A0A915EP09"/>
<dbReference type="PANTHER" id="PTHR10361">
    <property type="entry name" value="SODIUM-BILE ACID COTRANSPORTER"/>
    <property type="match status" value="1"/>
</dbReference>